<evidence type="ECO:0000259" key="2">
    <source>
        <dbReference type="PROSITE" id="PS50157"/>
    </source>
</evidence>
<proteinExistence type="predicted"/>
<dbReference type="Gene3D" id="3.30.160.60">
    <property type="entry name" value="Classic Zinc Finger"/>
    <property type="match status" value="1"/>
</dbReference>
<evidence type="ECO:0000313" key="4">
    <source>
        <dbReference type="Proteomes" id="UP001479290"/>
    </source>
</evidence>
<dbReference type="AlphaFoldDB" id="A0AAW2AGD6"/>
<reference evidence="3 4" key="1">
    <citation type="submission" date="2024-05" db="EMBL/GenBank/DDBJ databases">
        <title>A high-quality chromosomal-level genome assembly of Topmouth culter (Culter alburnus).</title>
        <authorList>
            <person name="Zhao H."/>
        </authorList>
    </citation>
    <scope>NUCLEOTIDE SEQUENCE [LARGE SCALE GENOMIC DNA]</scope>
    <source>
        <strain evidence="3">CATC2023</strain>
        <tissue evidence="3">Muscle</tissue>
    </source>
</reference>
<evidence type="ECO:0000256" key="1">
    <source>
        <dbReference type="PROSITE-ProRule" id="PRU00042"/>
    </source>
</evidence>
<organism evidence="3 4">
    <name type="scientific">Culter alburnus</name>
    <name type="common">Topmouth culter</name>
    <dbReference type="NCBI Taxonomy" id="194366"/>
    <lineage>
        <taxon>Eukaryota</taxon>
        <taxon>Metazoa</taxon>
        <taxon>Chordata</taxon>
        <taxon>Craniata</taxon>
        <taxon>Vertebrata</taxon>
        <taxon>Euteleostomi</taxon>
        <taxon>Actinopterygii</taxon>
        <taxon>Neopterygii</taxon>
        <taxon>Teleostei</taxon>
        <taxon>Ostariophysi</taxon>
        <taxon>Cypriniformes</taxon>
        <taxon>Xenocyprididae</taxon>
        <taxon>Xenocypridinae</taxon>
        <taxon>Culter</taxon>
    </lineage>
</organism>
<dbReference type="PROSITE" id="PS50157">
    <property type="entry name" value="ZINC_FINGER_C2H2_2"/>
    <property type="match status" value="1"/>
</dbReference>
<dbReference type="EMBL" id="JAWDJR010000007">
    <property type="protein sequence ID" value="KAK9972402.1"/>
    <property type="molecule type" value="Genomic_DNA"/>
</dbReference>
<dbReference type="InterPro" id="IPR013087">
    <property type="entry name" value="Znf_C2H2_type"/>
</dbReference>
<name>A0AAW2AGD6_CULAL</name>
<accession>A0AAW2AGD6</accession>
<sequence length="332" mass="37537">MTSDSTEKLDTKPDLKTQKLFPCPHCKAVLSAPKNLRRHIRDAHNYDTTPMICIDAMNGIYVTPKYVHSPIFPINVIKSTNPPNIDCEVQNCHRFMQIAWSSGNPGKECAHLERTKNAKSYVKPAVLQCTSLKEMLSKELNNAANNHGVDSVFPIFFGDEGYSKRVTFDAMVGQWNCQCQETGRSHLCVHRMMGMWWIFQECPGTLVSTSDIQVQDIDDLETHMIENSIMCEPHSFNTQDIRIMTEYLSKQKRIPCLQELPLKLRTQEEEPPPCFAPSENTCPYCPGPTPPALSLPKVVTTQAVVYGIKYVKKGKSTSKSNFFKDVSIMISQ</sequence>
<gene>
    <name evidence="3" type="ORF">ABG768_025709</name>
</gene>
<comment type="caution">
    <text evidence="3">The sequence shown here is derived from an EMBL/GenBank/DDBJ whole genome shotgun (WGS) entry which is preliminary data.</text>
</comment>
<feature type="domain" description="C2H2-type" evidence="2">
    <location>
        <begin position="21"/>
        <end position="49"/>
    </location>
</feature>
<dbReference type="PROSITE" id="PS00028">
    <property type="entry name" value="ZINC_FINGER_C2H2_1"/>
    <property type="match status" value="1"/>
</dbReference>
<evidence type="ECO:0000313" key="3">
    <source>
        <dbReference type="EMBL" id="KAK9972402.1"/>
    </source>
</evidence>
<dbReference type="GO" id="GO:0008270">
    <property type="term" value="F:zinc ion binding"/>
    <property type="evidence" value="ECO:0007669"/>
    <property type="project" value="UniProtKB-KW"/>
</dbReference>
<keyword evidence="1" id="KW-0479">Metal-binding</keyword>
<keyword evidence="4" id="KW-1185">Reference proteome</keyword>
<protein>
    <recommendedName>
        <fullName evidence="2">C2H2-type domain-containing protein</fullName>
    </recommendedName>
</protein>
<keyword evidence="1" id="KW-0863">Zinc-finger</keyword>
<keyword evidence="1" id="KW-0862">Zinc</keyword>
<dbReference type="Proteomes" id="UP001479290">
    <property type="component" value="Unassembled WGS sequence"/>
</dbReference>